<evidence type="ECO:0000256" key="1">
    <source>
        <dbReference type="ARBA" id="ARBA00022737"/>
    </source>
</evidence>
<evidence type="ECO:0008006" key="6">
    <source>
        <dbReference type="Google" id="ProtNLM"/>
    </source>
</evidence>
<dbReference type="InterPro" id="IPR050776">
    <property type="entry name" value="Ank_Repeat/CDKN_Inhibitor"/>
</dbReference>
<dbReference type="SMART" id="SM00248">
    <property type="entry name" value="ANK"/>
    <property type="match status" value="3"/>
</dbReference>
<evidence type="ECO:0000256" key="3">
    <source>
        <dbReference type="PROSITE-ProRule" id="PRU00023"/>
    </source>
</evidence>
<dbReference type="PRINTS" id="PR01415">
    <property type="entry name" value="ANKYRIN"/>
</dbReference>
<evidence type="ECO:0000313" key="4">
    <source>
        <dbReference type="EMBL" id="GMI23858.1"/>
    </source>
</evidence>
<gene>
    <name evidence="4" type="ORF">TeGR_g5946</name>
</gene>
<dbReference type="Pfam" id="PF12796">
    <property type="entry name" value="Ank_2"/>
    <property type="match status" value="1"/>
</dbReference>
<comment type="caution">
    <text evidence="4">The sequence shown here is derived from an EMBL/GenBank/DDBJ whole genome shotgun (WGS) entry which is preliminary data.</text>
</comment>
<dbReference type="SUPFAM" id="SSF48403">
    <property type="entry name" value="Ankyrin repeat"/>
    <property type="match status" value="1"/>
</dbReference>
<feature type="repeat" description="ANK" evidence="3">
    <location>
        <begin position="153"/>
        <end position="185"/>
    </location>
</feature>
<evidence type="ECO:0000313" key="5">
    <source>
        <dbReference type="Proteomes" id="UP001165060"/>
    </source>
</evidence>
<reference evidence="4 5" key="1">
    <citation type="journal article" date="2023" name="Commun. Biol.">
        <title>Genome analysis of Parmales, the sister group of diatoms, reveals the evolutionary specialization of diatoms from phago-mixotrophs to photoautotrophs.</title>
        <authorList>
            <person name="Ban H."/>
            <person name="Sato S."/>
            <person name="Yoshikawa S."/>
            <person name="Yamada K."/>
            <person name="Nakamura Y."/>
            <person name="Ichinomiya M."/>
            <person name="Sato N."/>
            <person name="Blanc-Mathieu R."/>
            <person name="Endo H."/>
            <person name="Kuwata A."/>
            <person name="Ogata H."/>
        </authorList>
    </citation>
    <scope>NUCLEOTIDE SEQUENCE [LARGE SCALE GENOMIC DNA]</scope>
</reference>
<evidence type="ECO:0000256" key="2">
    <source>
        <dbReference type="ARBA" id="ARBA00023043"/>
    </source>
</evidence>
<keyword evidence="2 3" id="KW-0040">ANK repeat</keyword>
<dbReference type="InterPro" id="IPR036770">
    <property type="entry name" value="Ankyrin_rpt-contain_sf"/>
</dbReference>
<dbReference type="PANTHER" id="PTHR24201:SF15">
    <property type="entry name" value="ANKYRIN REPEAT DOMAIN-CONTAINING PROTEIN 66"/>
    <property type="match status" value="1"/>
</dbReference>
<accession>A0ABQ6MD57</accession>
<name>A0ABQ6MD57_9STRA</name>
<feature type="repeat" description="ANK" evidence="3">
    <location>
        <begin position="120"/>
        <end position="152"/>
    </location>
</feature>
<dbReference type="PROSITE" id="PS50297">
    <property type="entry name" value="ANK_REP_REGION"/>
    <property type="match status" value="2"/>
</dbReference>
<dbReference type="Proteomes" id="UP001165060">
    <property type="component" value="Unassembled WGS sequence"/>
</dbReference>
<organism evidence="4 5">
    <name type="scientific">Tetraparma gracilis</name>
    <dbReference type="NCBI Taxonomy" id="2962635"/>
    <lineage>
        <taxon>Eukaryota</taxon>
        <taxon>Sar</taxon>
        <taxon>Stramenopiles</taxon>
        <taxon>Ochrophyta</taxon>
        <taxon>Bolidophyceae</taxon>
        <taxon>Parmales</taxon>
        <taxon>Triparmaceae</taxon>
        <taxon>Tetraparma</taxon>
    </lineage>
</organism>
<dbReference type="EMBL" id="BRYB01003986">
    <property type="protein sequence ID" value="GMI23858.1"/>
    <property type="molecule type" value="Genomic_DNA"/>
</dbReference>
<dbReference type="PANTHER" id="PTHR24201">
    <property type="entry name" value="ANK_REP_REGION DOMAIN-CONTAINING PROTEIN"/>
    <property type="match status" value="1"/>
</dbReference>
<proteinExistence type="predicted"/>
<dbReference type="PROSITE" id="PS50088">
    <property type="entry name" value="ANK_REPEAT"/>
    <property type="match status" value="2"/>
</dbReference>
<sequence>MPKRKAPPSSGPTVAQTNVIRHLFSNSKLEVQTLAGRSSRKTFTKRFDNSILEEWATGLRAVQQDNHGASFDLTCSAEPLALYGTVDKEVTNDPACVSRAAELLAGGSDCNEECELHPKFGTTPLMEAAFHGHSEILTMFIEHNAHLNTSSGIGWTALHYASQANKPDCVALLIAAGARVDMKNAKGKTAQMRAIEQGKQDIVDVFAMMQDEKKRE</sequence>
<dbReference type="InterPro" id="IPR002110">
    <property type="entry name" value="Ankyrin_rpt"/>
</dbReference>
<dbReference type="Gene3D" id="1.25.40.20">
    <property type="entry name" value="Ankyrin repeat-containing domain"/>
    <property type="match status" value="1"/>
</dbReference>
<keyword evidence="1" id="KW-0677">Repeat</keyword>
<keyword evidence="5" id="KW-1185">Reference proteome</keyword>
<protein>
    <recommendedName>
        <fullName evidence="6">Ankyrin repeat protein</fullName>
    </recommendedName>
</protein>